<dbReference type="STRING" id="1678841.TBC1_11127"/>
<keyword evidence="4" id="KW-1185">Reference proteome</keyword>
<gene>
    <name evidence="3" type="ORF">TBC1_11127</name>
</gene>
<feature type="chain" id="PRO_5006633425" evidence="1">
    <location>
        <begin position="21"/>
        <end position="321"/>
    </location>
</feature>
<organism evidence="3">
    <name type="scientific">Lentimicrobium saccharophilum</name>
    <dbReference type="NCBI Taxonomy" id="1678841"/>
    <lineage>
        <taxon>Bacteria</taxon>
        <taxon>Pseudomonadati</taxon>
        <taxon>Bacteroidota</taxon>
        <taxon>Bacteroidia</taxon>
        <taxon>Bacteroidales</taxon>
        <taxon>Lentimicrobiaceae</taxon>
        <taxon>Lentimicrobium</taxon>
    </lineage>
</organism>
<name>A0A0S7C038_9BACT</name>
<sequence>MKSVYLPFFLCLLISGFSAAQESRRVDLVRAGNPKTTESGQFPGQILRGTECDTVRFPLSGEITYYYLMQPESGYVTGNNSYKDKVKAEYFGTFETGSFITGIVAEFAVAKSHSNPDVVFGIWDNTGTNGKPGVMVASASKPLNSIVSDVQYERITTVTFQEPYPVNGPYYVGVVLPENLADTVALWCRKHVEGYSGTAWDQWSDGRWFAFSDPSNWGNTMLTTMTLHPIVCKTTGISEPSDAGVAISPNPSTGVINIKRWKSSEMVSMNIYSAEGKMVYSRAFPGAVTDYNIDLGFLPRGIYYMALRDSRHNHLSKLILQ</sequence>
<feature type="domain" description="Secretion system C-terminal sorting" evidence="2">
    <location>
        <begin position="247"/>
        <end position="319"/>
    </location>
</feature>
<dbReference type="RefSeq" id="WP_062037025.1">
    <property type="nucleotide sequence ID" value="NZ_DF968182.1"/>
</dbReference>
<dbReference type="OrthoDB" id="3179827at2"/>
<dbReference type="AlphaFoldDB" id="A0A0S7C038"/>
<dbReference type="NCBIfam" id="TIGR04183">
    <property type="entry name" value="Por_Secre_tail"/>
    <property type="match status" value="1"/>
</dbReference>
<keyword evidence="1" id="KW-0732">Signal</keyword>
<protein>
    <submittedName>
        <fullName evidence="3">Protein containing Por secretion system C-terminal sorting domain</fullName>
    </submittedName>
</protein>
<dbReference type="EMBL" id="DF968182">
    <property type="protein sequence ID" value="GAP41999.1"/>
    <property type="molecule type" value="Genomic_DNA"/>
</dbReference>
<feature type="signal peptide" evidence="1">
    <location>
        <begin position="1"/>
        <end position="20"/>
    </location>
</feature>
<proteinExistence type="predicted"/>
<dbReference type="Proteomes" id="UP000053091">
    <property type="component" value="Unassembled WGS sequence"/>
</dbReference>
<dbReference type="InterPro" id="IPR026444">
    <property type="entry name" value="Secre_tail"/>
</dbReference>
<evidence type="ECO:0000259" key="2">
    <source>
        <dbReference type="Pfam" id="PF18962"/>
    </source>
</evidence>
<evidence type="ECO:0000313" key="4">
    <source>
        <dbReference type="Proteomes" id="UP000053091"/>
    </source>
</evidence>
<evidence type="ECO:0000256" key="1">
    <source>
        <dbReference type="SAM" id="SignalP"/>
    </source>
</evidence>
<reference evidence="3" key="1">
    <citation type="journal article" date="2015" name="Genome Announc.">
        <title>Draft Genome Sequence of Bacteroidales Strain TBC1, a Novel Isolate from a Methanogenic Wastewater Treatment System.</title>
        <authorList>
            <person name="Tourlousse D.M."/>
            <person name="Matsuura N."/>
            <person name="Sun L."/>
            <person name="Toyonaga M."/>
            <person name="Kuroda K."/>
            <person name="Ohashi A."/>
            <person name="Cruz R."/>
            <person name="Yamaguchi T."/>
            <person name="Sekiguchi Y."/>
        </authorList>
    </citation>
    <scope>NUCLEOTIDE SEQUENCE [LARGE SCALE GENOMIC DNA]</scope>
    <source>
        <strain evidence="3">TBC1</strain>
    </source>
</reference>
<accession>A0A0S7C038</accession>
<dbReference type="Pfam" id="PF18962">
    <property type="entry name" value="Por_Secre_tail"/>
    <property type="match status" value="1"/>
</dbReference>
<evidence type="ECO:0000313" key="3">
    <source>
        <dbReference type="EMBL" id="GAP41999.1"/>
    </source>
</evidence>